<protein>
    <submittedName>
        <fullName evidence="2">Uncharacterized protein</fullName>
    </submittedName>
</protein>
<keyword evidence="1" id="KW-1133">Transmembrane helix</keyword>
<dbReference type="VEuPathDB" id="FungiDB:BO72DRAFT_450821"/>
<evidence type="ECO:0000313" key="2">
    <source>
        <dbReference type="EMBL" id="RAK74281.1"/>
    </source>
</evidence>
<dbReference type="GeneID" id="63862677"/>
<dbReference type="EMBL" id="KZ824670">
    <property type="protein sequence ID" value="RAK74281.1"/>
    <property type="molecule type" value="Genomic_DNA"/>
</dbReference>
<reference evidence="2 3" key="1">
    <citation type="submission" date="2018-02" db="EMBL/GenBank/DDBJ databases">
        <title>The genomes of Aspergillus section Nigri reveals drivers in fungal speciation.</title>
        <authorList>
            <consortium name="DOE Joint Genome Institute"/>
            <person name="Vesth T.C."/>
            <person name="Nybo J."/>
            <person name="Theobald S."/>
            <person name="Brandl J."/>
            <person name="Frisvad J.C."/>
            <person name="Nielsen K.F."/>
            <person name="Lyhne E.K."/>
            <person name="Kogle M.E."/>
            <person name="Kuo A."/>
            <person name="Riley R."/>
            <person name="Clum A."/>
            <person name="Nolan M."/>
            <person name="Lipzen A."/>
            <person name="Salamov A."/>
            <person name="Henrissat B."/>
            <person name="Wiebenga A."/>
            <person name="De vries R.P."/>
            <person name="Grigoriev I.V."/>
            <person name="Mortensen U.H."/>
            <person name="Andersen M.R."/>
            <person name="Baker S.E."/>
        </authorList>
    </citation>
    <scope>NUCLEOTIDE SEQUENCE [LARGE SCALE GENOMIC DNA]</scope>
    <source>
        <strain evidence="2 3">CBS 313.89</strain>
    </source>
</reference>
<keyword evidence="3" id="KW-1185">Reference proteome</keyword>
<proteinExistence type="predicted"/>
<evidence type="ECO:0000313" key="3">
    <source>
        <dbReference type="Proteomes" id="UP000249789"/>
    </source>
</evidence>
<accession>A0A8G1VWK1</accession>
<dbReference type="Proteomes" id="UP000249789">
    <property type="component" value="Unassembled WGS sequence"/>
</dbReference>
<dbReference type="RefSeq" id="XP_040798291.1">
    <property type="nucleotide sequence ID" value="XM_040945344.1"/>
</dbReference>
<keyword evidence="1" id="KW-0812">Transmembrane</keyword>
<sequence length="85" mass="9070">MNQPLVRTSPEDHPCAVTYYPSPSAVIRFWVSGRARATHEFPGSSSPQLPSCDPAPLGIARTVAACLLLCLTLPGLGLPITRARD</sequence>
<feature type="transmembrane region" description="Helical" evidence="1">
    <location>
        <begin position="59"/>
        <end position="80"/>
    </location>
</feature>
<gene>
    <name evidence="2" type="ORF">BO72DRAFT_450821</name>
</gene>
<evidence type="ECO:0000256" key="1">
    <source>
        <dbReference type="SAM" id="Phobius"/>
    </source>
</evidence>
<name>A0A8G1VWK1_9EURO</name>
<dbReference type="AlphaFoldDB" id="A0A8G1VWK1"/>
<keyword evidence="1" id="KW-0472">Membrane</keyword>
<organism evidence="2 3">
    <name type="scientific">Aspergillus fijiensis CBS 313.89</name>
    <dbReference type="NCBI Taxonomy" id="1448319"/>
    <lineage>
        <taxon>Eukaryota</taxon>
        <taxon>Fungi</taxon>
        <taxon>Dikarya</taxon>
        <taxon>Ascomycota</taxon>
        <taxon>Pezizomycotina</taxon>
        <taxon>Eurotiomycetes</taxon>
        <taxon>Eurotiomycetidae</taxon>
        <taxon>Eurotiales</taxon>
        <taxon>Aspergillaceae</taxon>
        <taxon>Aspergillus</taxon>
    </lineage>
</organism>